<dbReference type="PANTHER" id="PTHR33048">
    <property type="entry name" value="PTH11-LIKE INTEGRAL MEMBRANE PROTEIN (AFU_ORTHOLOGUE AFUA_5G11245)"/>
    <property type="match status" value="1"/>
</dbReference>
<evidence type="ECO:0000256" key="3">
    <source>
        <dbReference type="ARBA" id="ARBA00022989"/>
    </source>
</evidence>
<feature type="domain" description="Rhodopsin" evidence="7">
    <location>
        <begin position="18"/>
        <end position="241"/>
    </location>
</feature>
<name>A0ABR2HY98_9PEZI</name>
<sequence>MPSAGLTIAAGVGLIIGTQMNIIGGHSVPAITPAQYEIVGKFQYAFWICHVLTIGFIKLTILFLFRRIFKGRSFRTKFDYANWCLISCVALWTVISLFLYIFACGDKPSRSWTSLQQLRGACMDTNSLQSGCAAFSWIMDLAILLEPLFKIRSLNMKRKRKIQTSFVFLFSIFAVVAGLLRMIIWIQVRIQGYFHPTIWILHEELSVQDFQGAVSIIFFWTYVEIGVGFLVACLPPCAGIMDKMVLSSFQHLRSLSSIRLMSRSRNTSHPGQDQVRDRQGPIAPMSTTYLQVPSAQRSLERSI</sequence>
<protein>
    <recommendedName>
        <fullName evidence="7">Rhodopsin domain-containing protein</fullName>
    </recommendedName>
</protein>
<feature type="transmembrane region" description="Helical" evidence="6">
    <location>
        <begin position="44"/>
        <end position="68"/>
    </location>
</feature>
<comment type="caution">
    <text evidence="8">The sequence shown here is derived from an EMBL/GenBank/DDBJ whole genome shotgun (WGS) entry which is preliminary data.</text>
</comment>
<evidence type="ECO:0000256" key="5">
    <source>
        <dbReference type="ARBA" id="ARBA00038359"/>
    </source>
</evidence>
<keyword evidence="9" id="KW-1185">Reference proteome</keyword>
<keyword evidence="2 6" id="KW-0812">Transmembrane</keyword>
<dbReference type="Pfam" id="PF20684">
    <property type="entry name" value="Fung_rhodopsin"/>
    <property type="match status" value="1"/>
</dbReference>
<evidence type="ECO:0000259" key="7">
    <source>
        <dbReference type="Pfam" id="PF20684"/>
    </source>
</evidence>
<evidence type="ECO:0000256" key="6">
    <source>
        <dbReference type="SAM" id="Phobius"/>
    </source>
</evidence>
<keyword evidence="3 6" id="KW-1133">Transmembrane helix</keyword>
<keyword evidence="4 6" id="KW-0472">Membrane</keyword>
<evidence type="ECO:0000256" key="1">
    <source>
        <dbReference type="ARBA" id="ARBA00004141"/>
    </source>
</evidence>
<accession>A0ABR2HY98</accession>
<comment type="subcellular location">
    <subcellularLocation>
        <location evidence="1">Membrane</location>
        <topology evidence="1">Multi-pass membrane protein</topology>
    </subcellularLocation>
</comment>
<dbReference type="EMBL" id="JAPCWZ010000007">
    <property type="protein sequence ID" value="KAK8855109.1"/>
    <property type="molecule type" value="Genomic_DNA"/>
</dbReference>
<feature type="transmembrane region" description="Helical" evidence="6">
    <location>
        <begin position="210"/>
        <end position="234"/>
    </location>
</feature>
<evidence type="ECO:0000256" key="2">
    <source>
        <dbReference type="ARBA" id="ARBA00022692"/>
    </source>
</evidence>
<evidence type="ECO:0000313" key="9">
    <source>
        <dbReference type="Proteomes" id="UP001390339"/>
    </source>
</evidence>
<proteinExistence type="inferred from homology"/>
<feature type="transmembrane region" description="Helical" evidence="6">
    <location>
        <begin position="166"/>
        <end position="190"/>
    </location>
</feature>
<gene>
    <name evidence="8" type="ORF">PGQ11_011021</name>
</gene>
<feature type="transmembrane region" description="Helical" evidence="6">
    <location>
        <begin position="80"/>
        <end position="103"/>
    </location>
</feature>
<feature type="transmembrane region" description="Helical" evidence="6">
    <location>
        <begin position="128"/>
        <end position="145"/>
    </location>
</feature>
<comment type="similarity">
    <text evidence="5">Belongs to the SAT4 family.</text>
</comment>
<dbReference type="Proteomes" id="UP001390339">
    <property type="component" value="Unassembled WGS sequence"/>
</dbReference>
<organism evidence="8 9">
    <name type="scientific">Apiospora arundinis</name>
    <dbReference type="NCBI Taxonomy" id="335852"/>
    <lineage>
        <taxon>Eukaryota</taxon>
        <taxon>Fungi</taxon>
        <taxon>Dikarya</taxon>
        <taxon>Ascomycota</taxon>
        <taxon>Pezizomycotina</taxon>
        <taxon>Sordariomycetes</taxon>
        <taxon>Xylariomycetidae</taxon>
        <taxon>Amphisphaeriales</taxon>
        <taxon>Apiosporaceae</taxon>
        <taxon>Apiospora</taxon>
    </lineage>
</organism>
<dbReference type="PANTHER" id="PTHR33048:SF134">
    <property type="entry name" value="INTEGRAL MEMBRANE PROTEIN"/>
    <property type="match status" value="1"/>
</dbReference>
<reference evidence="8 9" key="1">
    <citation type="journal article" date="2024" name="IMA Fungus">
        <title>Apiospora arundinis, a panoply of carbohydrate-active enzymes and secondary metabolites.</title>
        <authorList>
            <person name="Sorensen T."/>
            <person name="Petersen C."/>
            <person name="Muurmann A.T."/>
            <person name="Christiansen J.V."/>
            <person name="Brundto M.L."/>
            <person name="Overgaard C.K."/>
            <person name="Boysen A.T."/>
            <person name="Wollenberg R.D."/>
            <person name="Larsen T.O."/>
            <person name="Sorensen J.L."/>
            <person name="Nielsen K.L."/>
            <person name="Sondergaard T.E."/>
        </authorList>
    </citation>
    <scope>NUCLEOTIDE SEQUENCE [LARGE SCALE GENOMIC DNA]</scope>
    <source>
        <strain evidence="8 9">AAU 773</strain>
    </source>
</reference>
<dbReference type="InterPro" id="IPR052337">
    <property type="entry name" value="SAT4-like"/>
</dbReference>
<dbReference type="InterPro" id="IPR049326">
    <property type="entry name" value="Rhodopsin_dom_fungi"/>
</dbReference>
<evidence type="ECO:0000256" key="4">
    <source>
        <dbReference type="ARBA" id="ARBA00023136"/>
    </source>
</evidence>
<evidence type="ECO:0000313" key="8">
    <source>
        <dbReference type="EMBL" id="KAK8855109.1"/>
    </source>
</evidence>